<accession>A0ABX7QUY0</accession>
<name>A0ABX7QUY0_9GAMM</name>
<feature type="signal peptide" evidence="1">
    <location>
        <begin position="1"/>
        <end position="22"/>
    </location>
</feature>
<protein>
    <recommendedName>
        <fullName evidence="4">Secreted protein</fullName>
    </recommendedName>
</protein>
<evidence type="ECO:0000256" key="1">
    <source>
        <dbReference type="SAM" id="SignalP"/>
    </source>
</evidence>
<proteinExistence type="predicted"/>
<keyword evidence="1" id="KW-0732">Signal</keyword>
<feature type="chain" id="PRO_5045580616" description="Secreted protein" evidence="1">
    <location>
        <begin position="23"/>
        <end position="133"/>
    </location>
</feature>
<reference evidence="2 3" key="1">
    <citation type="submission" date="2021-03" db="EMBL/GenBank/DDBJ databases">
        <title>Novel species identification of genus Shewanella.</title>
        <authorList>
            <person name="Liu G."/>
            <person name="Zhang Q."/>
        </authorList>
    </citation>
    <scope>NUCLEOTIDE SEQUENCE [LARGE SCALE GENOMIC DNA]</scope>
    <source>
        <strain evidence="2 3">FJAT-51800</strain>
    </source>
</reference>
<keyword evidence="3" id="KW-1185">Reference proteome</keyword>
<evidence type="ECO:0008006" key="4">
    <source>
        <dbReference type="Google" id="ProtNLM"/>
    </source>
</evidence>
<sequence>MKICSLAFIVSLALSVSFLTQATSWQCHNDIEVTCHAAGCNAVMDSNEQFTPADVSFNDEGNTQICMYSGCWAGKSQILTLSPYLVLLGETLTWNNPADVQQISALISLERASNIAIVQVAGFHEPLICQSTD</sequence>
<evidence type="ECO:0000313" key="3">
    <source>
        <dbReference type="Proteomes" id="UP000662770"/>
    </source>
</evidence>
<dbReference type="Proteomes" id="UP000662770">
    <property type="component" value="Chromosome"/>
</dbReference>
<organism evidence="2 3">
    <name type="scientific">Shewanella avicenniae</name>
    <dbReference type="NCBI Taxonomy" id="2814294"/>
    <lineage>
        <taxon>Bacteria</taxon>
        <taxon>Pseudomonadati</taxon>
        <taxon>Pseudomonadota</taxon>
        <taxon>Gammaproteobacteria</taxon>
        <taxon>Alteromonadales</taxon>
        <taxon>Shewanellaceae</taxon>
        <taxon>Shewanella</taxon>
    </lineage>
</organism>
<dbReference type="EMBL" id="CP071503">
    <property type="protein sequence ID" value="QSX35294.1"/>
    <property type="molecule type" value="Genomic_DNA"/>
</dbReference>
<evidence type="ECO:0000313" key="2">
    <source>
        <dbReference type="EMBL" id="QSX35294.1"/>
    </source>
</evidence>
<dbReference type="RefSeq" id="WP_207356488.1">
    <property type="nucleotide sequence ID" value="NZ_CP071503.1"/>
</dbReference>
<gene>
    <name evidence="2" type="ORF">JYB87_08925</name>
</gene>